<dbReference type="AlphaFoldDB" id="A0A917QNR4"/>
<protein>
    <submittedName>
        <fullName evidence="1">Uncharacterized protein</fullName>
    </submittedName>
</protein>
<keyword evidence="2" id="KW-1185">Reference proteome</keyword>
<dbReference type="Proteomes" id="UP000637788">
    <property type="component" value="Unassembled WGS sequence"/>
</dbReference>
<accession>A0A917QNR4</accession>
<dbReference type="EMBL" id="BMPQ01000004">
    <property type="protein sequence ID" value="GGK59039.1"/>
    <property type="molecule type" value="Genomic_DNA"/>
</dbReference>
<name>A0A917QNR4_9ACTN</name>
<evidence type="ECO:0000313" key="1">
    <source>
        <dbReference type="EMBL" id="GGK59039.1"/>
    </source>
</evidence>
<dbReference type="RefSeq" id="WP_189321441.1">
    <property type="nucleotide sequence ID" value="NZ_BMPQ01000004.1"/>
</dbReference>
<proteinExistence type="predicted"/>
<reference evidence="1" key="1">
    <citation type="journal article" date="2014" name="Int. J. Syst. Evol. Microbiol.">
        <title>Complete genome sequence of Corynebacterium casei LMG S-19264T (=DSM 44701T), isolated from a smear-ripened cheese.</title>
        <authorList>
            <consortium name="US DOE Joint Genome Institute (JGI-PGF)"/>
            <person name="Walter F."/>
            <person name="Albersmeier A."/>
            <person name="Kalinowski J."/>
            <person name="Ruckert C."/>
        </authorList>
    </citation>
    <scope>NUCLEOTIDE SEQUENCE</scope>
    <source>
        <strain evidence="1">JCM 3035</strain>
    </source>
</reference>
<sequence length="305" mass="31994">MPTAFQGATPYCYANSLAMVLDPDAPPPSAIEVLTGSPFGAQFEGGLPYFDPLGWNPDLGLDQAIGLLGWTCRRTTGGTAAEAVGRLREATGQGPVLVGPVDVGLLLHQPWSSGTANGGDHWVAVLGVDDRTVLFHDPAGFPFATLPVDAFVAAWQEQLPDCAGPFTMRSDFRRNEQVDATTALRRSLPAALGWLTGQHSGTSRPSKDGGAAAVERLADDVQTGLGGRTLSHLTEFAIRVGTGRLADASLWLAEIGEIRASEVAERQARLLGSVQYGLVVGDTRSAASALRQLATGYDELGAALM</sequence>
<evidence type="ECO:0000313" key="2">
    <source>
        <dbReference type="Proteomes" id="UP000637788"/>
    </source>
</evidence>
<gene>
    <name evidence="1" type="ORF">GCM10010094_19110</name>
</gene>
<comment type="caution">
    <text evidence="1">The sequence shown here is derived from an EMBL/GenBank/DDBJ whole genome shotgun (WGS) entry which is preliminary data.</text>
</comment>
<reference evidence="1" key="2">
    <citation type="submission" date="2020-09" db="EMBL/GenBank/DDBJ databases">
        <authorList>
            <person name="Sun Q."/>
            <person name="Ohkuma M."/>
        </authorList>
    </citation>
    <scope>NUCLEOTIDE SEQUENCE</scope>
    <source>
        <strain evidence="1">JCM 3035</strain>
    </source>
</reference>
<organism evidence="1 2">
    <name type="scientific">Streptomyces flaveus</name>
    <dbReference type="NCBI Taxonomy" id="66370"/>
    <lineage>
        <taxon>Bacteria</taxon>
        <taxon>Bacillati</taxon>
        <taxon>Actinomycetota</taxon>
        <taxon>Actinomycetes</taxon>
        <taxon>Kitasatosporales</taxon>
        <taxon>Streptomycetaceae</taxon>
        <taxon>Streptomyces</taxon>
        <taxon>Streptomyces aurantiacus group</taxon>
    </lineage>
</organism>